<sequence length="180" mass="20349">MHRTTHIRLMANYNQWMNNTLFTASQGLSHEQLTTNQGAFFGSILGTLNHIAVGDTIWLKRFAGHTAKHPESQVFHTLPSPSKLNQFLFNTLPELSGYRSMLDAQIIRWVEAISDGDLDETVVYANMKGVIAHKNFFALLMHFFNHQTHHRGQVSTLLSQNGVDFGDTDLVLLIPDDIEC</sequence>
<keyword evidence="2 3" id="KW-0479">Metal-binding</keyword>
<dbReference type="SUPFAM" id="SSF109854">
    <property type="entry name" value="DinB/YfiT-like putative metalloenzymes"/>
    <property type="match status" value="1"/>
</dbReference>
<dbReference type="KEGG" id="hyf:DTO96_101036"/>
<dbReference type="AlphaFoldDB" id="A0A345DAB8"/>
<dbReference type="InterPro" id="IPR007837">
    <property type="entry name" value="DinB"/>
</dbReference>
<dbReference type="PANTHER" id="PTHR37302">
    <property type="entry name" value="SLR1116 PROTEIN"/>
    <property type="match status" value="1"/>
</dbReference>
<evidence type="ECO:0008006" key="6">
    <source>
        <dbReference type="Google" id="ProtNLM"/>
    </source>
</evidence>
<dbReference type="OrthoDB" id="9807509at2"/>
<dbReference type="GO" id="GO:0046872">
    <property type="term" value="F:metal ion binding"/>
    <property type="evidence" value="ECO:0007669"/>
    <property type="project" value="UniProtKB-KW"/>
</dbReference>
<comment type="similarity">
    <text evidence="1">Belongs to the DinB family.</text>
</comment>
<dbReference type="Pfam" id="PF05163">
    <property type="entry name" value="DinB"/>
    <property type="match status" value="1"/>
</dbReference>
<evidence type="ECO:0000313" key="4">
    <source>
        <dbReference type="EMBL" id="AXF85306.1"/>
    </source>
</evidence>
<dbReference type="EMBL" id="CP031124">
    <property type="protein sequence ID" value="AXF85306.1"/>
    <property type="molecule type" value="Genomic_DNA"/>
</dbReference>
<dbReference type="PANTHER" id="PTHR37302:SF1">
    <property type="entry name" value="PROTEIN DINB"/>
    <property type="match status" value="1"/>
</dbReference>
<evidence type="ECO:0000313" key="5">
    <source>
        <dbReference type="Proteomes" id="UP000252182"/>
    </source>
</evidence>
<proteinExistence type="inferred from homology"/>
<gene>
    <name evidence="4" type="ORF">DTO96_101036</name>
</gene>
<accession>A0A345DAB8</accession>
<dbReference type="RefSeq" id="WP_114562516.1">
    <property type="nucleotide sequence ID" value="NZ_CP031124.1"/>
</dbReference>
<feature type="binding site" evidence="3">
    <location>
        <position position="150"/>
    </location>
    <ligand>
        <name>a divalent metal cation</name>
        <dbReference type="ChEBI" id="CHEBI:60240"/>
    </ligand>
</feature>
<evidence type="ECO:0000256" key="3">
    <source>
        <dbReference type="PIRSR" id="PIRSR607837-1"/>
    </source>
</evidence>
<feature type="binding site" evidence="3">
    <location>
        <position position="50"/>
    </location>
    <ligand>
        <name>a divalent metal cation</name>
        <dbReference type="ChEBI" id="CHEBI:60240"/>
    </ligand>
</feature>
<keyword evidence="5" id="KW-1185">Reference proteome</keyword>
<reference evidence="5" key="1">
    <citation type="submission" date="2018-07" db="EMBL/GenBank/DDBJ databases">
        <authorList>
            <person name="Kim H."/>
        </authorList>
    </citation>
    <scope>NUCLEOTIDE SEQUENCE [LARGE SCALE GENOMIC DNA]</scope>
    <source>
        <strain evidence="5">F02</strain>
    </source>
</reference>
<organism evidence="4 5">
    <name type="scientific">Ephemeroptericola cinctiostellae</name>
    <dbReference type="NCBI Taxonomy" id="2268024"/>
    <lineage>
        <taxon>Bacteria</taxon>
        <taxon>Pseudomonadati</taxon>
        <taxon>Pseudomonadota</taxon>
        <taxon>Betaproteobacteria</taxon>
        <taxon>Burkholderiales</taxon>
        <taxon>Burkholderiaceae</taxon>
        <taxon>Ephemeroptericola</taxon>
    </lineage>
</organism>
<name>A0A345DAB8_9BURK</name>
<dbReference type="Proteomes" id="UP000252182">
    <property type="component" value="Chromosome"/>
</dbReference>
<dbReference type="Gene3D" id="1.20.120.450">
    <property type="entry name" value="dinb family like domain"/>
    <property type="match status" value="1"/>
</dbReference>
<evidence type="ECO:0000256" key="1">
    <source>
        <dbReference type="ARBA" id="ARBA00008635"/>
    </source>
</evidence>
<feature type="binding site" evidence="3">
    <location>
        <position position="146"/>
    </location>
    <ligand>
        <name>a divalent metal cation</name>
        <dbReference type="ChEBI" id="CHEBI:60240"/>
    </ligand>
</feature>
<dbReference type="InterPro" id="IPR034660">
    <property type="entry name" value="DinB/YfiT-like"/>
</dbReference>
<evidence type="ECO:0000256" key="2">
    <source>
        <dbReference type="ARBA" id="ARBA00022723"/>
    </source>
</evidence>
<protein>
    <recommendedName>
        <fullName evidence="6">DinB family protein</fullName>
    </recommendedName>
</protein>